<sequence length="67" mass="7999">MNRKKPVTPFGWAIKRRLTELQVDQKTFCEQYDIPPYRLSNLIHGTRKATRFRNQVADILEIPDDLR</sequence>
<name>A0A329R3G2_9BACL</name>
<dbReference type="RefSeq" id="WP_113051880.1">
    <property type="nucleotide sequence ID" value="NZ_CP175536.1"/>
</dbReference>
<protein>
    <submittedName>
        <fullName evidence="1">XRE family transcriptional regulator</fullName>
    </submittedName>
</protein>
<proteinExistence type="predicted"/>
<evidence type="ECO:0000313" key="2">
    <source>
        <dbReference type="Proteomes" id="UP000250642"/>
    </source>
</evidence>
<dbReference type="AlphaFoldDB" id="A0A329R3G2"/>
<comment type="caution">
    <text evidence="1">The sequence shown here is derived from an EMBL/GenBank/DDBJ whole genome shotgun (WGS) entry which is preliminary data.</text>
</comment>
<gene>
    <name evidence="1" type="ORF">DC345_03225</name>
</gene>
<organism evidence="1 2">
    <name type="scientific">Paenibacillus taichungensis</name>
    <dbReference type="NCBI Taxonomy" id="484184"/>
    <lineage>
        <taxon>Bacteria</taxon>
        <taxon>Bacillati</taxon>
        <taxon>Bacillota</taxon>
        <taxon>Bacilli</taxon>
        <taxon>Bacillales</taxon>
        <taxon>Paenibacillaceae</taxon>
        <taxon>Paenibacillus</taxon>
    </lineage>
</organism>
<reference evidence="1 2" key="1">
    <citation type="submission" date="2018-04" db="EMBL/GenBank/DDBJ databases">
        <title>Paenibacillus taichungensis Genome sequencing and assembly.</title>
        <authorList>
            <person name="Xu J."/>
            <person name="Rensing C."/>
            <person name="Mazhar H.S."/>
        </authorList>
    </citation>
    <scope>NUCLEOTIDE SEQUENCE [LARGE SCALE GENOMIC DNA]</scope>
    <source>
        <strain evidence="1 2">NC1</strain>
    </source>
</reference>
<dbReference type="Proteomes" id="UP000250642">
    <property type="component" value="Unassembled WGS sequence"/>
</dbReference>
<evidence type="ECO:0000313" key="1">
    <source>
        <dbReference type="EMBL" id="RAW19157.1"/>
    </source>
</evidence>
<accession>A0A329R3G2</accession>
<dbReference type="EMBL" id="QEVW01000002">
    <property type="protein sequence ID" value="RAW19157.1"/>
    <property type="molecule type" value="Genomic_DNA"/>
</dbReference>